<keyword evidence="1" id="KW-1133">Transmembrane helix</keyword>
<name>A0A7W7Y0G2_9GAMM</name>
<feature type="transmembrane region" description="Helical" evidence="1">
    <location>
        <begin position="160"/>
        <end position="179"/>
    </location>
</feature>
<feature type="transmembrane region" description="Helical" evidence="1">
    <location>
        <begin position="66"/>
        <end position="84"/>
    </location>
</feature>
<feature type="transmembrane region" description="Helical" evidence="1">
    <location>
        <begin position="131"/>
        <end position="148"/>
    </location>
</feature>
<evidence type="ECO:0000313" key="2">
    <source>
        <dbReference type="EMBL" id="MBB5015818.1"/>
    </source>
</evidence>
<keyword evidence="3" id="KW-1185">Reference proteome</keyword>
<keyword evidence="1" id="KW-0812">Transmembrane</keyword>
<reference evidence="2 3" key="1">
    <citation type="submission" date="2020-08" db="EMBL/GenBank/DDBJ databases">
        <title>Genomic Encyclopedia of Type Strains, Phase IV (KMG-IV): sequencing the most valuable type-strain genomes for metagenomic binning, comparative biology and taxonomic classification.</title>
        <authorList>
            <person name="Goeker M."/>
        </authorList>
    </citation>
    <scope>NUCLEOTIDE SEQUENCE [LARGE SCALE GENOMIC DNA]</scope>
    <source>
        <strain evidence="2 3">DSM 25897</strain>
    </source>
</reference>
<sequence>MSAADRVALGVPLWPLPLLVAALPVLATHLAWWLSVQGDYIPLCNPYLEGCTSISRAARHGLGNDLFRMAMLPCATLQALFWLAAHRWLRRHDPDVGPWVLWLGVIGAGFLAVYVTFLGTEGAIYQVLRRYGVHMYFAGTFLALMATLRRLARWPGEPAYRLLLTVALGMLSLGIASVAIDATVADRALKERLENILEWNLGLWLTAMFAVFAWRWRREGLRVGLQ</sequence>
<protein>
    <recommendedName>
        <fullName evidence="4">DUF998 domain-containing protein</fullName>
    </recommendedName>
</protein>
<dbReference type="Proteomes" id="UP000519004">
    <property type="component" value="Unassembled WGS sequence"/>
</dbReference>
<gene>
    <name evidence="2" type="ORF">HNQ58_001728</name>
</gene>
<dbReference type="AlphaFoldDB" id="A0A7W7Y0G2"/>
<evidence type="ECO:0000256" key="1">
    <source>
        <dbReference type="SAM" id="Phobius"/>
    </source>
</evidence>
<evidence type="ECO:0008006" key="4">
    <source>
        <dbReference type="Google" id="ProtNLM"/>
    </source>
</evidence>
<feature type="transmembrane region" description="Helical" evidence="1">
    <location>
        <begin position="96"/>
        <end position="119"/>
    </location>
</feature>
<organism evidence="2 3">
    <name type="scientific">Rehaibacterium terrae</name>
    <dbReference type="NCBI Taxonomy" id="1341696"/>
    <lineage>
        <taxon>Bacteria</taxon>
        <taxon>Pseudomonadati</taxon>
        <taxon>Pseudomonadota</taxon>
        <taxon>Gammaproteobacteria</taxon>
        <taxon>Lysobacterales</taxon>
        <taxon>Lysobacteraceae</taxon>
        <taxon>Rehaibacterium</taxon>
    </lineage>
</organism>
<dbReference type="RefSeq" id="WP_183948494.1">
    <property type="nucleotide sequence ID" value="NZ_JACHHX010000011.1"/>
</dbReference>
<keyword evidence="1" id="KW-0472">Membrane</keyword>
<proteinExistence type="predicted"/>
<feature type="transmembrane region" description="Helical" evidence="1">
    <location>
        <begin position="199"/>
        <end position="216"/>
    </location>
</feature>
<accession>A0A7W7Y0G2</accession>
<evidence type="ECO:0000313" key="3">
    <source>
        <dbReference type="Proteomes" id="UP000519004"/>
    </source>
</evidence>
<comment type="caution">
    <text evidence="2">The sequence shown here is derived from an EMBL/GenBank/DDBJ whole genome shotgun (WGS) entry which is preliminary data.</text>
</comment>
<dbReference type="EMBL" id="JACHHX010000011">
    <property type="protein sequence ID" value="MBB5015818.1"/>
    <property type="molecule type" value="Genomic_DNA"/>
</dbReference>